<proteinExistence type="predicted"/>
<dbReference type="InterPro" id="IPR037208">
    <property type="entry name" value="Spo0E-like_sf"/>
</dbReference>
<dbReference type="InterPro" id="IPR036638">
    <property type="entry name" value="HLH_DNA-bd_sf"/>
</dbReference>
<dbReference type="OrthoDB" id="2900007at2"/>
<evidence type="ECO:0000313" key="2">
    <source>
        <dbReference type="Proteomes" id="UP000325517"/>
    </source>
</evidence>
<keyword evidence="2" id="KW-1185">Reference proteome</keyword>
<dbReference type="GO" id="GO:0043937">
    <property type="term" value="P:regulation of sporulation"/>
    <property type="evidence" value="ECO:0007669"/>
    <property type="project" value="InterPro"/>
</dbReference>
<organism evidence="1 2">
    <name type="scientific">Psychrobacillus glaciei</name>
    <dbReference type="NCBI Taxonomy" id="2283160"/>
    <lineage>
        <taxon>Bacteria</taxon>
        <taxon>Bacillati</taxon>
        <taxon>Bacillota</taxon>
        <taxon>Bacilli</taxon>
        <taxon>Bacillales</taxon>
        <taxon>Bacillaceae</taxon>
        <taxon>Psychrobacillus</taxon>
    </lineage>
</organism>
<dbReference type="SUPFAM" id="SSF140500">
    <property type="entry name" value="BAS1536-like"/>
    <property type="match status" value="1"/>
</dbReference>
<reference evidence="1 2" key="1">
    <citation type="submission" date="2018-07" db="EMBL/GenBank/DDBJ databases">
        <title>Complete genome sequence of Psychrobacillus sp. PB01, isolated from iceberg, and comparative genome analysis of Psychrobacillus strains.</title>
        <authorList>
            <person name="Lee P.C."/>
        </authorList>
    </citation>
    <scope>NUCLEOTIDE SEQUENCE [LARGE SCALE GENOMIC DNA]</scope>
    <source>
        <strain evidence="1 2">PB01</strain>
    </source>
</reference>
<dbReference type="RefSeq" id="WP_151700247.1">
    <property type="nucleotide sequence ID" value="NZ_CP031223.1"/>
</dbReference>
<name>A0A5J6SN47_9BACI</name>
<dbReference type="Pfam" id="PF09388">
    <property type="entry name" value="SpoOE-like"/>
    <property type="match status" value="1"/>
</dbReference>
<accession>A0A5J6SN47</accession>
<gene>
    <name evidence="1" type="ORF">PB01_11100</name>
</gene>
<dbReference type="GO" id="GO:0046983">
    <property type="term" value="F:protein dimerization activity"/>
    <property type="evidence" value="ECO:0007669"/>
    <property type="project" value="InterPro"/>
</dbReference>
<dbReference type="EMBL" id="CP031223">
    <property type="protein sequence ID" value="QFF99328.1"/>
    <property type="molecule type" value="Genomic_DNA"/>
</dbReference>
<protein>
    <submittedName>
        <fullName evidence="1">Aspartyl-phosphate phosphatase Spo0E family protein</fullName>
    </submittedName>
</protein>
<dbReference type="KEGG" id="psyo:PB01_11100"/>
<dbReference type="AlphaFoldDB" id="A0A5J6SN47"/>
<dbReference type="Gene3D" id="4.10.280.10">
    <property type="entry name" value="Helix-loop-helix DNA-binding domain"/>
    <property type="match status" value="1"/>
</dbReference>
<dbReference type="Proteomes" id="UP000325517">
    <property type="component" value="Chromosome"/>
</dbReference>
<evidence type="ECO:0000313" key="1">
    <source>
        <dbReference type="EMBL" id="QFF99328.1"/>
    </source>
</evidence>
<dbReference type="InterPro" id="IPR018540">
    <property type="entry name" value="Spo0E-like"/>
</dbReference>
<sequence>MKSLLNEKALLIQIGIKRKDMYRMAKKLGFTHRLVVSISQELDHLLNQYQKKVS</sequence>